<name>A0AAQ3SQQ7_PASNO</name>
<dbReference type="AlphaFoldDB" id="A0AAQ3SQQ7"/>
<feature type="compositionally biased region" description="Low complexity" evidence="1">
    <location>
        <begin position="28"/>
        <end position="50"/>
    </location>
</feature>
<feature type="compositionally biased region" description="Basic and acidic residues" evidence="1">
    <location>
        <begin position="84"/>
        <end position="95"/>
    </location>
</feature>
<evidence type="ECO:0000313" key="3">
    <source>
        <dbReference type="Proteomes" id="UP001341281"/>
    </source>
</evidence>
<reference evidence="2 3" key="1">
    <citation type="submission" date="2024-02" db="EMBL/GenBank/DDBJ databases">
        <title>High-quality chromosome-scale genome assembly of Pensacola bahiagrass (Paspalum notatum Flugge var. saurae).</title>
        <authorList>
            <person name="Vega J.M."/>
            <person name="Podio M."/>
            <person name="Orjuela J."/>
            <person name="Siena L.A."/>
            <person name="Pessino S.C."/>
            <person name="Combes M.C."/>
            <person name="Mariac C."/>
            <person name="Albertini E."/>
            <person name="Pupilli F."/>
            <person name="Ortiz J.P.A."/>
            <person name="Leblanc O."/>
        </authorList>
    </citation>
    <scope>NUCLEOTIDE SEQUENCE [LARGE SCALE GENOMIC DNA]</scope>
    <source>
        <strain evidence="2">R1</strain>
        <tissue evidence="2">Leaf</tissue>
    </source>
</reference>
<dbReference type="EMBL" id="CP144746">
    <property type="protein sequence ID" value="WVZ58957.1"/>
    <property type="molecule type" value="Genomic_DNA"/>
</dbReference>
<feature type="compositionally biased region" description="Low complexity" evidence="1">
    <location>
        <begin position="57"/>
        <end position="69"/>
    </location>
</feature>
<organism evidence="2 3">
    <name type="scientific">Paspalum notatum var. saurae</name>
    <dbReference type="NCBI Taxonomy" id="547442"/>
    <lineage>
        <taxon>Eukaryota</taxon>
        <taxon>Viridiplantae</taxon>
        <taxon>Streptophyta</taxon>
        <taxon>Embryophyta</taxon>
        <taxon>Tracheophyta</taxon>
        <taxon>Spermatophyta</taxon>
        <taxon>Magnoliopsida</taxon>
        <taxon>Liliopsida</taxon>
        <taxon>Poales</taxon>
        <taxon>Poaceae</taxon>
        <taxon>PACMAD clade</taxon>
        <taxon>Panicoideae</taxon>
        <taxon>Andropogonodae</taxon>
        <taxon>Paspaleae</taxon>
        <taxon>Paspalinae</taxon>
        <taxon>Paspalum</taxon>
    </lineage>
</organism>
<sequence length="95" mass="9578">MQALPPLPPPAILAGPGGADPCSHLLPRRSPTASSSPAAAWPRAPTSSSPSHPPRGAPAAEAGRGAATAGRRRRGDGGMTSGGWRRDDGRQGRAR</sequence>
<keyword evidence="3" id="KW-1185">Reference proteome</keyword>
<feature type="region of interest" description="Disordered" evidence="1">
    <location>
        <begin position="1"/>
        <end position="95"/>
    </location>
</feature>
<evidence type="ECO:0000256" key="1">
    <source>
        <dbReference type="SAM" id="MobiDB-lite"/>
    </source>
</evidence>
<proteinExistence type="predicted"/>
<dbReference type="Proteomes" id="UP001341281">
    <property type="component" value="Chromosome 02"/>
</dbReference>
<evidence type="ECO:0000313" key="2">
    <source>
        <dbReference type="EMBL" id="WVZ58957.1"/>
    </source>
</evidence>
<gene>
    <name evidence="2" type="ORF">U9M48_009172</name>
</gene>
<protein>
    <submittedName>
        <fullName evidence="2">Uncharacterized protein</fullName>
    </submittedName>
</protein>
<feature type="compositionally biased region" description="Pro residues" evidence="1">
    <location>
        <begin position="1"/>
        <end position="11"/>
    </location>
</feature>
<accession>A0AAQ3SQQ7</accession>